<keyword evidence="10" id="KW-0472">Membrane</keyword>
<accession>A0A1H4C9W8</accession>
<dbReference type="InterPro" id="IPR011990">
    <property type="entry name" value="TPR-like_helical_dom_sf"/>
</dbReference>
<dbReference type="InterPro" id="IPR036890">
    <property type="entry name" value="HATPase_C_sf"/>
</dbReference>
<evidence type="ECO:0000256" key="4">
    <source>
        <dbReference type="ARBA" id="ARBA00022679"/>
    </source>
</evidence>
<evidence type="ECO:0000256" key="9">
    <source>
        <dbReference type="SAM" id="Coils"/>
    </source>
</evidence>
<dbReference type="SMART" id="SM00387">
    <property type="entry name" value="HATPase_c"/>
    <property type="match status" value="1"/>
</dbReference>
<evidence type="ECO:0000256" key="8">
    <source>
        <dbReference type="ARBA" id="ARBA00023012"/>
    </source>
</evidence>
<dbReference type="SUPFAM" id="SSF55874">
    <property type="entry name" value="ATPase domain of HSP90 chaperone/DNA topoisomerase II/histidine kinase"/>
    <property type="match status" value="1"/>
</dbReference>
<dbReference type="GO" id="GO:0016020">
    <property type="term" value="C:membrane"/>
    <property type="evidence" value="ECO:0007669"/>
    <property type="project" value="InterPro"/>
</dbReference>
<dbReference type="InterPro" id="IPR050482">
    <property type="entry name" value="Sensor_HK_TwoCompSys"/>
</dbReference>
<feature type="domain" description="Histidine kinase" evidence="11">
    <location>
        <begin position="468"/>
        <end position="665"/>
    </location>
</feature>
<dbReference type="SUPFAM" id="SSF48452">
    <property type="entry name" value="TPR-like"/>
    <property type="match status" value="1"/>
</dbReference>
<evidence type="ECO:0000256" key="6">
    <source>
        <dbReference type="ARBA" id="ARBA00022777"/>
    </source>
</evidence>
<evidence type="ECO:0000256" key="5">
    <source>
        <dbReference type="ARBA" id="ARBA00022741"/>
    </source>
</evidence>
<keyword evidence="7" id="KW-0067">ATP-binding</keyword>
<dbReference type="Proteomes" id="UP000199041">
    <property type="component" value="Unassembled WGS sequence"/>
</dbReference>
<sequence>MKRYLLLLVLYFWTLQLSAQYYPPGEKNYTDSLKALLHTPGSDSEKVMPGFLLSEYWLEKDTALARRYFTTSEQYAKSSPLLSAVSTYYAGRLIMDQLPDSADQLFTAAEQQLRAFHQNMAYLYRSKATASKALLEKKKDQHQRYIDILLNQSIPLALKANDSIYLGVLYMNVAIGFKNMMDFTSADKNLKTALYILHLKAAPAQYLIAVYHTIAENAALSGHNELAGHYLDTMKSLLTPYPDYEGWLDYYAAEGMHLTVAERFDDAVINIDKGIELARKKNKAYPEQRLLFQKFYALYNKQSYSQARDVMLSLLDRKEFMAIKTNRVQMYYGLAVTYAHLKDMDNAYHWMERYSALNDSITQSNTLKNMTELEAKFQTAQKEKKILALQSEKDKAALQSQSQKWTNRILTITCLFLLALAVASWLYYRKLSRQKEINLQHQLTDFKRQQQLQLTQAMLDGEEKERKRVARDLHDGLGGMLAAVKLNLSGMEQEEAGDPHAQMADSALTGVIEQLDNSITELRRIAQNMMPDSLLRFGLEKALRDLAASYNTQKLDVRMQTFGIAKDIPLTNQAHIFRIIQELISNAAKHSGASQIFAQCSQNEGLFLITVEDNGKGFDPEILQQKKGLGYSNIKNRVAFLKGKIDIQSTHTEGTVINIELDSYAG</sequence>
<keyword evidence="5" id="KW-0547">Nucleotide-binding</keyword>
<keyword evidence="10" id="KW-1133">Transmembrane helix</keyword>
<evidence type="ECO:0000313" key="13">
    <source>
        <dbReference type="Proteomes" id="UP000199041"/>
    </source>
</evidence>
<evidence type="ECO:0000313" key="12">
    <source>
        <dbReference type="EMBL" id="SEA57174.1"/>
    </source>
</evidence>
<evidence type="ECO:0000256" key="2">
    <source>
        <dbReference type="ARBA" id="ARBA00012438"/>
    </source>
</evidence>
<keyword evidence="4" id="KW-0808">Transferase</keyword>
<dbReference type="EC" id="2.7.13.3" evidence="2"/>
<keyword evidence="8" id="KW-0902">Two-component regulatory system</keyword>
<name>A0A1H4C9W8_9BACT</name>
<dbReference type="EMBL" id="FNQY01000029">
    <property type="protein sequence ID" value="SEA57174.1"/>
    <property type="molecule type" value="Genomic_DNA"/>
</dbReference>
<evidence type="ECO:0000259" key="11">
    <source>
        <dbReference type="PROSITE" id="PS50109"/>
    </source>
</evidence>
<dbReference type="GO" id="GO:0046983">
    <property type="term" value="F:protein dimerization activity"/>
    <property type="evidence" value="ECO:0007669"/>
    <property type="project" value="InterPro"/>
</dbReference>
<dbReference type="Pfam" id="PF02518">
    <property type="entry name" value="HATPase_c"/>
    <property type="match status" value="1"/>
</dbReference>
<gene>
    <name evidence="12" type="ORF">SAMN05192529_12930</name>
</gene>
<keyword evidence="10" id="KW-0812">Transmembrane</keyword>
<dbReference type="OrthoDB" id="617348at2"/>
<dbReference type="RefSeq" id="WP_091400899.1">
    <property type="nucleotide sequence ID" value="NZ_FNQY01000029.1"/>
</dbReference>
<dbReference type="PANTHER" id="PTHR24421">
    <property type="entry name" value="NITRATE/NITRITE SENSOR PROTEIN NARX-RELATED"/>
    <property type="match status" value="1"/>
</dbReference>
<dbReference type="STRING" id="551991.SAMN05192529_12930"/>
<dbReference type="PANTHER" id="PTHR24421:SF10">
    <property type="entry name" value="NITRATE_NITRITE SENSOR PROTEIN NARQ"/>
    <property type="match status" value="1"/>
</dbReference>
<evidence type="ECO:0000256" key="10">
    <source>
        <dbReference type="SAM" id="Phobius"/>
    </source>
</evidence>
<organism evidence="12 13">
    <name type="scientific">Arachidicoccus rhizosphaerae</name>
    <dbReference type="NCBI Taxonomy" id="551991"/>
    <lineage>
        <taxon>Bacteria</taxon>
        <taxon>Pseudomonadati</taxon>
        <taxon>Bacteroidota</taxon>
        <taxon>Chitinophagia</taxon>
        <taxon>Chitinophagales</taxon>
        <taxon>Chitinophagaceae</taxon>
        <taxon>Arachidicoccus</taxon>
    </lineage>
</organism>
<dbReference type="AlphaFoldDB" id="A0A1H4C9W8"/>
<dbReference type="Gene3D" id="3.30.565.10">
    <property type="entry name" value="Histidine kinase-like ATPase, C-terminal domain"/>
    <property type="match status" value="1"/>
</dbReference>
<feature type="transmembrane region" description="Helical" evidence="10">
    <location>
        <begin position="409"/>
        <end position="428"/>
    </location>
</feature>
<evidence type="ECO:0000256" key="7">
    <source>
        <dbReference type="ARBA" id="ARBA00022840"/>
    </source>
</evidence>
<dbReference type="PROSITE" id="PS50109">
    <property type="entry name" value="HIS_KIN"/>
    <property type="match status" value="1"/>
</dbReference>
<dbReference type="InterPro" id="IPR005467">
    <property type="entry name" value="His_kinase_dom"/>
</dbReference>
<comment type="catalytic activity">
    <reaction evidence="1">
        <text>ATP + protein L-histidine = ADP + protein N-phospho-L-histidine.</text>
        <dbReference type="EC" id="2.7.13.3"/>
    </reaction>
</comment>
<dbReference type="Pfam" id="PF07730">
    <property type="entry name" value="HisKA_3"/>
    <property type="match status" value="1"/>
</dbReference>
<dbReference type="Gene3D" id="1.20.5.1930">
    <property type="match status" value="1"/>
</dbReference>
<reference evidence="12 13" key="1">
    <citation type="submission" date="2016-10" db="EMBL/GenBank/DDBJ databases">
        <authorList>
            <person name="de Groot N.N."/>
        </authorList>
    </citation>
    <scope>NUCLEOTIDE SEQUENCE [LARGE SCALE GENOMIC DNA]</scope>
    <source>
        <strain evidence="12 13">Vu-144</strain>
    </source>
</reference>
<dbReference type="InterPro" id="IPR003594">
    <property type="entry name" value="HATPase_dom"/>
</dbReference>
<dbReference type="GO" id="GO:0005524">
    <property type="term" value="F:ATP binding"/>
    <property type="evidence" value="ECO:0007669"/>
    <property type="project" value="UniProtKB-KW"/>
</dbReference>
<dbReference type="CDD" id="cd16917">
    <property type="entry name" value="HATPase_UhpB-NarQ-NarX-like"/>
    <property type="match status" value="1"/>
</dbReference>
<protein>
    <recommendedName>
        <fullName evidence="2">histidine kinase</fullName>
        <ecNumber evidence="2">2.7.13.3</ecNumber>
    </recommendedName>
</protein>
<keyword evidence="6 12" id="KW-0418">Kinase</keyword>
<feature type="coiled-coil region" evidence="9">
    <location>
        <begin position="363"/>
        <end position="390"/>
    </location>
</feature>
<dbReference type="GO" id="GO:0000155">
    <property type="term" value="F:phosphorelay sensor kinase activity"/>
    <property type="evidence" value="ECO:0007669"/>
    <property type="project" value="InterPro"/>
</dbReference>
<keyword evidence="9" id="KW-0175">Coiled coil</keyword>
<evidence type="ECO:0000256" key="1">
    <source>
        <dbReference type="ARBA" id="ARBA00000085"/>
    </source>
</evidence>
<dbReference type="InterPro" id="IPR011712">
    <property type="entry name" value="Sig_transdc_His_kin_sub3_dim/P"/>
</dbReference>
<evidence type="ECO:0000256" key="3">
    <source>
        <dbReference type="ARBA" id="ARBA00022553"/>
    </source>
</evidence>
<keyword evidence="13" id="KW-1185">Reference proteome</keyword>
<keyword evidence="3" id="KW-0597">Phosphoprotein</keyword>
<proteinExistence type="predicted"/>